<keyword evidence="3" id="KW-1185">Reference proteome</keyword>
<organism evidence="2 3">
    <name type="scientific">Ridgeia piscesae</name>
    <name type="common">Tubeworm</name>
    <dbReference type="NCBI Taxonomy" id="27915"/>
    <lineage>
        <taxon>Eukaryota</taxon>
        <taxon>Metazoa</taxon>
        <taxon>Spiralia</taxon>
        <taxon>Lophotrochozoa</taxon>
        <taxon>Annelida</taxon>
        <taxon>Polychaeta</taxon>
        <taxon>Sedentaria</taxon>
        <taxon>Canalipalpata</taxon>
        <taxon>Sabellida</taxon>
        <taxon>Siboglinidae</taxon>
        <taxon>Ridgeia</taxon>
    </lineage>
</organism>
<dbReference type="EMBL" id="JAODUO010000681">
    <property type="protein sequence ID" value="KAK2176123.1"/>
    <property type="molecule type" value="Genomic_DNA"/>
</dbReference>
<protein>
    <recommendedName>
        <fullName evidence="1">Ubiquitin-like domain-containing protein</fullName>
    </recommendedName>
</protein>
<comment type="caution">
    <text evidence="2">The sequence shown here is derived from an EMBL/GenBank/DDBJ whole genome shotgun (WGS) entry which is preliminary data.</text>
</comment>
<dbReference type="InterPro" id="IPR000626">
    <property type="entry name" value="Ubiquitin-like_dom"/>
</dbReference>
<gene>
    <name evidence="2" type="ORF">NP493_681g00009</name>
</gene>
<evidence type="ECO:0000259" key="1">
    <source>
        <dbReference type="PROSITE" id="PS50053"/>
    </source>
</evidence>
<dbReference type="InterPro" id="IPR040610">
    <property type="entry name" value="SNRNP25_ubiquitin"/>
</dbReference>
<dbReference type="InterPro" id="IPR039690">
    <property type="entry name" value="SNRNP25"/>
</dbReference>
<dbReference type="CDD" id="cd17058">
    <property type="entry name" value="Ubl_SNRNP25"/>
    <property type="match status" value="1"/>
</dbReference>
<dbReference type="PROSITE" id="PS50053">
    <property type="entry name" value="UBIQUITIN_2"/>
    <property type="match status" value="1"/>
</dbReference>
<accession>A0AAD9NPM8</accession>
<dbReference type="Proteomes" id="UP001209878">
    <property type="component" value="Unassembled WGS sequence"/>
</dbReference>
<dbReference type="SUPFAM" id="SSF54236">
    <property type="entry name" value="Ubiquitin-like"/>
    <property type="match status" value="1"/>
</dbReference>
<evidence type="ECO:0000313" key="3">
    <source>
        <dbReference type="Proteomes" id="UP001209878"/>
    </source>
</evidence>
<dbReference type="PANTHER" id="PTHR14942">
    <property type="entry name" value="U11/U12 SMALL NUCLEAR RIBONUCLEOPROTEIN 25 KDA PROTEIN"/>
    <property type="match status" value="1"/>
</dbReference>
<dbReference type="Pfam" id="PF18036">
    <property type="entry name" value="Ubiquitin_4"/>
    <property type="match status" value="1"/>
</dbReference>
<dbReference type="InterPro" id="IPR029071">
    <property type="entry name" value="Ubiquitin-like_domsf"/>
</dbReference>
<proteinExistence type="predicted"/>
<dbReference type="GO" id="GO:0005689">
    <property type="term" value="C:U12-type spliceosomal complex"/>
    <property type="evidence" value="ECO:0007669"/>
    <property type="project" value="TreeGrafter"/>
</dbReference>
<feature type="domain" description="Ubiquitin-like" evidence="1">
    <location>
        <begin position="83"/>
        <end position="174"/>
    </location>
</feature>
<dbReference type="AlphaFoldDB" id="A0AAD9NPM8"/>
<sequence length="174" mass="19891">MGQISGANEDGVMDAETEKLLHSEDQAVEDDDTTTLSHKEAMELFKDCLAELIVGDPLLSDLPTAVTREEVSSQIALAHGQAMTVNVRRADDHVLPVVVVNSATVHDLKRAIHRHVMLKQERENGTLHISWRYIWKSYWLYFNGEKLTKDNRPLKEYGIRNKDEVTFIKRLRPK</sequence>
<dbReference type="PANTHER" id="PTHR14942:SF0">
    <property type="entry name" value="U11_U12 SMALL NUCLEAR RIBONUCLEOPROTEIN 25 KDA PROTEIN"/>
    <property type="match status" value="1"/>
</dbReference>
<evidence type="ECO:0000313" key="2">
    <source>
        <dbReference type="EMBL" id="KAK2176123.1"/>
    </source>
</evidence>
<dbReference type="Gene3D" id="3.10.20.90">
    <property type="entry name" value="Phosphatidylinositol 3-kinase Catalytic Subunit, Chain A, domain 1"/>
    <property type="match status" value="1"/>
</dbReference>
<reference evidence="2" key="1">
    <citation type="journal article" date="2023" name="Mol. Biol. Evol.">
        <title>Third-Generation Sequencing Reveals the Adaptive Role of the Epigenome in Three Deep-Sea Polychaetes.</title>
        <authorList>
            <person name="Perez M."/>
            <person name="Aroh O."/>
            <person name="Sun Y."/>
            <person name="Lan Y."/>
            <person name="Juniper S.K."/>
            <person name="Young C.R."/>
            <person name="Angers B."/>
            <person name="Qian P.Y."/>
        </authorList>
    </citation>
    <scope>NUCLEOTIDE SEQUENCE</scope>
    <source>
        <strain evidence="2">R07B-5</strain>
    </source>
</reference>
<name>A0AAD9NPM8_RIDPI</name>
<dbReference type="GO" id="GO:0000398">
    <property type="term" value="P:mRNA splicing, via spliceosome"/>
    <property type="evidence" value="ECO:0007669"/>
    <property type="project" value="InterPro"/>
</dbReference>